<proteinExistence type="predicted"/>
<evidence type="ECO:0000313" key="3">
    <source>
        <dbReference type="Proteomes" id="UP000094336"/>
    </source>
</evidence>
<evidence type="ECO:0000313" key="2">
    <source>
        <dbReference type="EMBL" id="ODQ80619.1"/>
    </source>
</evidence>
<dbReference type="Proteomes" id="UP000094336">
    <property type="component" value="Unassembled WGS sequence"/>
</dbReference>
<gene>
    <name evidence="2" type="ORF">BABINDRAFT_160874</name>
</gene>
<dbReference type="Gene3D" id="3.40.30.10">
    <property type="entry name" value="Glutaredoxin"/>
    <property type="match status" value="1"/>
</dbReference>
<dbReference type="SUPFAM" id="SSF52833">
    <property type="entry name" value="Thioredoxin-like"/>
    <property type="match status" value="1"/>
</dbReference>
<dbReference type="SUPFAM" id="SSF47616">
    <property type="entry name" value="GST C-terminal domain-like"/>
    <property type="match status" value="1"/>
</dbReference>
<feature type="domain" description="GST N-terminal" evidence="1">
    <location>
        <begin position="13"/>
        <end position="98"/>
    </location>
</feature>
<dbReference type="EMBL" id="KV454429">
    <property type="protein sequence ID" value="ODQ80619.1"/>
    <property type="molecule type" value="Genomic_DNA"/>
</dbReference>
<dbReference type="InterPro" id="IPR036249">
    <property type="entry name" value="Thioredoxin-like_sf"/>
</dbReference>
<dbReference type="AlphaFoldDB" id="A0A1E3QSF1"/>
<name>A0A1E3QSF1_9ASCO</name>
<dbReference type="RefSeq" id="XP_018985947.1">
    <property type="nucleotide sequence ID" value="XM_019128512.1"/>
</dbReference>
<reference evidence="3" key="1">
    <citation type="submission" date="2016-05" db="EMBL/GenBank/DDBJ databases">
        <title>Comparative genomics of biotechnologically important yeasts.</title>
        <authorList>
            <consortium name="DOE Joint Genome Institute"/>
            <person name="Riley R."/>
            <person name="Haridas S."/>
            <person name="Wolfe K.H."/>
            <person name="Lopes M.R."/>
            <person name="Hittinger C.T."/>
            <person name="Goker M."/>
            <person name="Salamov A."/>
            <person name="Wisecaver J."/>
            <person name="Long T.M."/>
            <person name="Aerts A.L."/>
            <person name="Barry K."/>
            <person name="Choi C."/>
            <person name="Clum A."/>
            <person name="Coughlan A.Y."/>
            <person name="Deshpande S."/>
            <person name="Douglass A.P."/>
            <person name="Hanson S.J."/>
            <person name="Klenk H.-P."/>
            <person name="Labutti K."/>
            <person name="Lapidus A."/>
            <person name="Lindquist E."/>
            <person name="Lipzen A."/>
            <person name="Meier-Kolthoff J.P."/>
            <person name="Ohm R.A."/>
            <person name="Otillar R.P."/>
            <person name="Pangilinan J."/>
            <person name="Peng Y."/>
            <person name="Rokas A."/>
            <person name="Rosa C.A."/>
            <person name="Scheuner C."/>
            <person name="Sibirny A.A."/>
            <person name="Slot J.C."/>
            <person name="Stielow J.B."/>
            <person name="Sun H."/>
            <person name="Kurtzman C.P."/>
            <person name="Blackwell M."/>
            <person name="Grigoriev I.V."/>
            <person name="Jeffries T.W."/>
        </authorList>
    </citation>
    <scope>NUCLEOTIDE SEQUENCE [LARGE SCALE GENOMIC DNA]</scope>
    <source>
        <strain evidence="3">NRRL Y-12698</strain>
    </source>
</reference>
<dbReference type="STRING" id="984486.A0A1E3QSF1"/>
<dbReference type="InterPro" id="IPR036282">
    <property type="entry name" value="Glutathione-S-Trfase_C_sf"/>
</dbReference>
<protein>
    <recommendedName>
        <fullName evidence="1">GST N-terminal domain-containing protein</fullName>
    </recommendedName>
</protein>
<dbReference type="Gene3D" id="1.20.1050.10">
    <property type="match status" value="1"/>
</dbReference>
<dbReference type="PROSITE" id="PS50404">
    <property type="entry name" value="GST_NTER"/>
    <property type="match status" value="1"/>
</dbReference>
<evidence type="ECO:0000259" key="1">
    <source>
        <dbReference type="PROSITE" id="PS50404"/>
    </source>
</evidence>
<dbReference type="OrthoDB" id="4951845at2759"/>
<organism evidence="2 3">
    <name type="scientific">Babjeviella inositovora NRRL Y-12698</name>
    <dbReference type="NCBI Taxonomy" id="984486"/>
    <lineage>
        <taxon>Eukaryota</taxon>
        <taxon>Fungi</taxon>
        <taxon>Dikarya</taxon>
        <taxon>Ascomycota</taxon>
        <taxon>Saccharomycotina</taxon>
        <taxon>Pichiomycetes</taxon>
        <taxon>Serinales incertae sedis</taxon>
        <taxon>Babjeviella</taxon>
    </lineage>
</organism>
<keyword evidence="3" id="KW-1185">Reference proteome</keyword>
<dbReference type="InterPro" id="IPR004045">
    <property type="entry name" value="Glutathione_S-Trfase_N"/>
</dbReference>
<sequence>MLETPNQVVFWDLDSKLPTKVWSPNTMKVRSVLNFKRIPYTTKFLPFTAFPPLLEKEGIKPWPRAPHYTLPVISHKGKTIMGSDQIVAYLEKEFPHTRSVYPTPGALEESKAMCKLVPRIFFVIGPTTAAFISSIMEDVDQKYFLWKFDERDGIIDIPKFLNNPVAVLEKWDLIQRFYNNFEGFTSKKFSAEQLGRLKSGKYLFGDYCSYADLLYFSLLFWVLIGYSQDKSRTSELVTDEWLKAWYNRMLVYSSNTTPRL</sequence>
<dbReference type="GeneID" id="30146365"/>
<accession>A0A1E3QSF1</accession>
<dbReference type="Pfam" id="PF13417">
    <property type="entry name" value="GST_N_3"/>
    <property type="match status" value="1"/>
</dbReference>